<keyword evidence="4" id="KW-1003">Cell membrane</keyword>
<evidence type="ECO:0000256" key="1">
    <source>
        <dbReference type="ARBA" id="ARBA00002254"/>
    </source>
</evidence>
<evidence type="ECO:0000313" key="12">
    <source>
        <dbReference type="Proteomes" id="UP001296873"/>
    </source>
</evidence>
<keyword evidence="12" id="KW-1185">Reference proteome</keyword>
<evidence type="ECO:0000256" key="2">
    <source>
        <dbReference type="ARBA" id="ARBA00004162"/>
    </source>
</evidence>
<evidence type="ECO:0000256" key="5">
    <source>
        <dbReference type="ARBA" id="ARBA00022500"/>
    </source>
</evidence>
<comment type="subcellular location">
    <subcellularLocation>
        <location evidence="10">Cell inner membrane</location>
    </subcellularLocation>
    <subcellularLocation>
        <location evidence="2">Cell membrane</location>
        <topology evidence="2">Single-pass membrane protein</topology>
    </subcellularLocation>
</comment>
<keyword evidence="11" id="KW-0969">Cilium</keyword>
<evidence type="ECO:0000256" key="3">
    <source>
        <dbReference type="ARBA" id="ARBA00008281"/>
    </source>
</evidence>
<feature type="transmembrane region" description="Helical" evidence="10">
    <location>
        <begin position="30"/>
        <end position="50"/>
    </location>
</feature>
<evidence type="ECO:0000256" key="4">
    <source>
        <dbReference type="ARBA" id="ARBA00022475"/>
    </source>
</evidence>
<dbReference type="InterPro" id="IPR005503">
    <property type="entry name" value="FliL"/>
</dbReference>
<accession>A0ABS1DIZ1</accession>
<evidence type="ECO:0000313" key="11">
    <source>
        <dbReference type="EMBL" id="MBK1670067.1"/>
    </source>
</evidence>
<dbReference type="EMBL" id="NRRL01000073">
    <property type="protein sequence ID" value="MBK1670067.1"/>
    <property type="molecule type" value="Genomic_DNA"/>
</dbReference>
<evidence type="ECO:0000256" key="7">
    <source>
        <dbReference type="ARBA" id="ARBA00022779"/>
    </source>
</evidence>
<proteinExistence type="inferred from homology"/>
<evidence type="ECO:0000256" key="10">
    <source>
        <dbReference type="RuleBase" id="RU364125"/>
    </source>
</evidence>
<dbReference type="RefSeq" id="WP_200342413.1">
    <property type="nucleotide sequence ID" value="NZ_NRRL01000073.1"/>
</dbReference>
<sequence length="173" mass="18890">MTDQTMGEGYGDDVELDASPRSGGMSGKKLTLIVLLPLLLLLGAGAGLYFTGMLDSLLGAGKTEQAEPGKPEKIVFYDMPTMLVNLNSSGRGSNFLKLSVSLEIAGEHGQEKLARYMPRVVDNFQVYLRELRVEDLEGSAGLQRLREELLLRVNAAVEGVEVKDVLFKEMLVQ</sequence>
<dbReference type="Pfam" id="PF03748">
    <property type="entry name" value="FliL"/>
    <property type="match status" value="1"/>
</dbReference>
<keyword evidence="6 10" id="KW-0812">Transmembrane</keyword>
<keyword evidence="5 10" id="KW-0145">Chemotaxis</keyword>
<evidence type="ECO:0000256" key="9">
    <source>
        <dbReference type="ARBA" id="ARBA00023136"/>
    </source>
</evidence>
<protein>
    <recommendedName>
        <fullName evidence="10">Flagellar protein FliL</fullName>
    </recommendedName>
</protein>
<evidence type="ECO:0000256" key="6">
    <source>
        <dbReference type="ARBA" id="ARBA00022692"/>
    </source>
</evidence>
<evidence type="ECO:0000256" key="8">
    <source>
        <dbReference type="ARBA" id="ARBA00022989"/>
    </source>
</evidence>
<comment type="caution">
    <text evidence="11">The sequence shown here is derived from an EMBL/GenBank/DDBJ whole genome shotgun (WGS) entry which is preliminary data.</text>
</comment>
<keyword evidence="9 10" id="KW-0472">Membrane</keyword>
<organism evidence="11 12">
    <name type="scientific">Rhodovibrio sodomensis</name>
    <dbReference type="NCBI Taxonomy" id="1088"/>
    <lineage>
        <taxon>Bacteria</taxon>
        <taxon>Pseudomonadati</taxon>
        <taxon>Pseudomonadota</taxon>
        <taxon>Alphaproteobacteria</taxon>
        <taxon>Rhodospirillales</taxon>
        <taxon>Rhodovibrionaceae</taxon>
        <taxon>Rhodovibrio</taxon>
    </lineage>
</organism>
<name>A0ABS1DIZ1_9PROT</name>
<keyword evidence="11" id="KW-0966">Cell projection</keyword>
<dbReference type="Proteomes" id="UP001296873">
    <property type="component" value="Unassembled WGS sequence"/>
</dbReference>
<comment type="similarity">
    <text evidence="3 10">Belongs to the FliL family.</text>
</comment>
<gene>
    <name evidence="11" type="ORF">CKO28_18695</name>
</gene>
<reference evidence="11 12" key="1">
    <citation type="journal article" date="2020" name="Microorganisms">
        <title>Osmotic Adaptation and Compatible Solute Biosynthesis of Phototrophic Bacteria as Revealed from Genome Analyses.</title>
        <authorList>
            <person name="Imhoff J.F."/>
            <person name="Rahn T."/>
            <person name="Kunzel S."/>
            <person name="Keller A."/>
            <person name="Neulinger S.C."/>
        </authorList>
    </citation>
    <scope>NUCLEOTIDE SEQUENCE [LARGE SCALE GENOMIC DNA]</scope>
    <source>
        <strain evidence="11 12">DSM 9895</strain>
    </source>
</reference>
<dbReference type="PANTHER" id="PTHR35091:SF2">
    <property type="entry name" value="FLAGELLAR PROTEIN FLIL"/>
    <property type="match status" value="1"/>
</dbReference>
<keyword evidence="7 10" id="KW-0283">Flagellar rotation</keyword>
<keyword evidence="8 10" id="KW-1133">Transmembrane helix</keyword>
<keyword evidence="11" id="KW-0282">Flagellum</keyword>
<keyword evidence="10" id="KW-0997">Cell inner membrane</keyword>
<comment type="function">
    <text evidence="1 10">Controls the rotational direction of flagella during chemotaxis.</text>
</comment>
<dbReference type="PANTHER" id="PTHR35091">
    <property type="entry name" value="FLAGELLAR PROTEIN FLIL"/>
    <property type="match status" value="1"/>
</dbReference>